<dbReference type="EMBL" id="GBXM01042258">
    <property type="protein sequence ID" value="JAH66319.1"/>
    <property type="molecule type" value="Transcribed_RNA"/>
</dbReference>
<protein>
    <submittedName>
        <fullName evidence="1">Uncharacterized protein</fullName>
    </submittedName>
</protein>
<sequence>MHVTLDNSIYLSVHRYILSPLKICILSQQQDEANSSLKVCQYTE</sequence>
<reference evidence="1" key="1">
    <citation type="submission" date="2014-11" db="EMBL/GenBank/DDBJ databases">
        <authorList>
            <person name="Amaro Gonzalez C."/>
        </authorList>
    </citation>
    <scope>NUCLEOTIDE SEQUENCE</scope>
</reference>
<accession>A0A0E9UKF6</accession>
<name>A0A0E9UKF6_ANGAN</name>
<dbReference type="AlphaFoldDB" id="A0A0E9UKF6"/>
<proteinExistence type="predicted"/>
<evidence type="ECO:0000313" key="1">
    <source>
        <dbReference type="EMBL" id="JAH66319.1"/>
    </source>
</evidence>
<organism evidence="1">
    <name type="scientific">Anguilla anguilla</name>
    <name type="common">European freshwater eel</name>
    <name type="synonym">Muraena anguilla</name>
    <dbReference type="NCBI Taxonomy" id="7936"/>
    <lineage>
        <taxon>Eukaryota</taxon>
        <taxon>Metazoa</taxon>
        <taxon>Chordata</taxon>
        <taxon>Craniata</taxon>
        <taxon>Vertebrata</taxon>
        <taxon>Euteleostomi</taxon>
        <taxon>Actinopterygii</taxon>
        <taxon>Neopterygii</taxon>
        <taxon>Teleostei</taxon>
        <taxon>Anguilliformes</taxon>
        <taxon>Anguillidae</taxon>
        <taxon>Anguilla</taxon>
    </lineage>
</organism>
<reference evidence="1" key="2">
    <citation type="journal article" date="2015" name="Fish Shellfish Immunol.">
        <title>Early steps in the European eel (Anguilla anguilla)-Vibrio vulnificus interaction in the gills: Role of the RtxA13 toxin.</title>
        <authorList>
            <person name="Callol A."/>
            <person name="Pajuelo D."/>
            <person name="Ebbesson L."/>
            <person name="Teles M."/>
            <person name="MacKenzie S."/>
            <person name="Amaro C."/>
        </authorList>
    </citation>
    <scope>NUCLEOTIDE SEQUENCE</scope>
</reference>